<gene>
    <name evidence="2" type="ORF">JMF97_12265</name>
</gene>
<evidence type="ECO:0000259" key="1">
    <source>
        <dbReference type="PROSITE" id="PS51725"/>
    </source>
</evidence>
<dbReference type="SUPFAM" id="SSF54909">
    <property type="entry name" value="Dimeric alpha+beta barrel"/>
    <property type="match status" value="1"/>
</dbReference>
<dbReference type="InterPro" id="IPR007138">
    <property type="entry name" value="ABM_dom"/>
</dbReference>
<evidence type="ECO:0000313" key="2">
    <source>
        <dbReference type="EMBL" id="MBL6276935.1"/>
    </source>
</evidence>
<evidence type="ECO:0000313" key="3">
    <source>
        <dbReference type="Proteomes" id="UP000661193"/>
    </source>
</evidence>
<protein>
    <submittedName>
        <fullName evidence="2">Antibiotic biosynthesis monooxygenase</fullName>
    </submittedName>
</protein>
<keyword evidence="3" id="KW-1185">Reference proteome</keyword>
<keyword evidence="2" id="KW-0560">Oxidoreductase</keyword>
<reference evidence="2 3" key="1">
    <citation type="submission" date="2021-01" db="EMBL/GenBank/DDBJ databases">
        <title>Genome sequencing of Micromonospora fiedleri MG-37.</title>
        <authorList>
            <person name="Moreland P.E.J."/>
            <person name="Stach J.E.M."/>
        </authorList>
    </citation>
    <scope>NUCLEOTIDE SEQUENCE [LARGE SCALE GENOMIC DNA]</scope>
    <source>
        <strain evidence="2 3">MG-37</strain>
    </source>
</reference>
<dbReference type="GO" id="GO:0004497">
    <property type="term" value="F:monooxygenase activity"/>
    <property type="evidence" value="ECO:0007669"/>
    <property type="project" value="UniProtKB-KW"/>
</dbReference>
<feature type="domain" description="ABM" evidence="1">
    <location>
        <begin position="24"/>
        <end position="113"/>
    </location>
</feature>
<name>A0ABS1UKS7_9ACTN</name>
<dbReference type="PROSITE" id="PS51725">
    <property type="entry name" value="ABM"/>
    <property type="match status" value="1"/>
</dbReference>
<dbReference type="Gene3D" id="3.30.70.100">
    <property type="match status" value="1"/>
</dbReference>
<dbReference type="Proteomes" id="UP000661193">
    <property type="component" value="Unassembled WGS sequence"/>
</dbReference>
<organism evidence="2 3">
    <name type="scientific">Micromonospora fiedleri</name>
    <dbReference type="NCBI Taxonomy" id="1157498"/>
    <lineage>
        <taxon>Bacteria</taxon>
        <taxon>Bacillati</taxon>
        <taxon>Actinomycetota</taxon>
        <taxon>Actinomycetes</taxon>
        <taxon>Micromonosporales</taxon>
        <taxon>Micromonosporaceae</taxon>
        <taxon>Micromonospora</taxon>
    </lineage>
</organism>
<dbReference type="RefSeq" id="WP_203221691.1">
    <property type="nucleotide sequence ID" value="NZ_JAETXL010000004.1"/>
</dbReference>
<dbReference type="EMBL" id="JAETXL010000004">
    <property type="protein sequence ID" value="MBL6276935.1"/>
    <property type="molecule type" value="Genomic_DNA"/>
</dbReference>
<accession>A0ABS1UKS7</accession>
<dbReference type="Pfam" id="PF03992">
    <property type="entry name" value="ABM"/>
    <property type="match status" value="1"/>
</dbReference>
<dbReference type="InterPro" id="IPR011008">
    <property type="entry name" value="Dimeric_a/b-barrel"/>
</dbReference>
<proteinExistence type="predicted"/>
<comment type="caution">
    <text evidence="2">The sequence shown here is derived from an EMBL/GenBank/DDBJ whole genome shotgun (WGS) entry which is preliminary data.</text>
</comment>
<keyword evidence="2" id="KW-0503">Monooxygenase</keyword>
<sequence>MASNDQTHPDDLVPAEVRTSTSPVAIFSLAALKPGSSESDMQQTLKSMTAATREEQGCRQYSVHASIQEPGIYAFYECWSTGADLLAHMKNPALQTYHAQMFGNLEMKTLEFLRPSED</sequence>